<name>A0A0W0F1Q8_MONRR</name>
<dbReference type="Proteomes" id="UP000054988">
    <property type="component" value="Unassembled WGS sequence"/>
</dbReference>
<accession>A0A0W0F1Q8</accession>
<gene>
    <name evidence="1" type="ORF">WG66_17166</name>
</gene>
<sequence length="556" mass="63625">MIYRAAGNLISSSSSAMAFQQSSNFTIDGGYFTYIAGDQHNHFQESSMQQLHREEKKVTIWDEYLRIPTGKVYVKRTICHTEDNQDGWTIKTINIASIEDKGSEFLHIVYSGQGAVKAFLQDFKKFAHVKIANVAQLFGYNDNQAGLLALIFYDALIPVAHIFEQNGFSSALYAYLGYQTSISSVKVEAVQIVTNNGIVNICELWICSNSGTLCMGPYIQLHHAASWYFTTAGYHGPRVNSVTSSPLSLQTYSDTRILTNYIIQTLTPYNVLRGLGYSSSTQLPWEWLTVKDAVSIPLLFRIVHHRFSHRTIAKFPKEMKTYTYRIYGEGKMPGPVWETKAMMHDGSVRFMVIPSDLQHLKVLSLELEYRVRARGIEETWLSQAHRVFNQLGIPEDEWDEYSIPHGFWVCLQASSQENSNEGNMDLPTSSYNKPIYLFIPPVPLPLDDGNIWSSWMQGRKHFWSFDASGHEEISETLWNIWWDRLAYDVTRQLHIHNSFNPTTTDLTRSLDLPILEVMDNRAHFEETEEHWDGEAMDLNGVATPPIHQEDDTMEID</sequence>
<proteinExistence type="predicted"/>
<reference evidence="1 2" key="1">
    <citation type="submission" date="2015-12" db="EMBL/GenBank/DDBJ databases">
        <title>Draft genome sequence of Moniliophthora roreri, the causal agent of frosty pod rot of cacao.</title>
        <authorList>
            <person name="Aime M.C."/>
            <person name="Diaz-Valderrama J.R."/>
            <person name="Kijpornyongpan T."/>
            <person name="Phillips-Mora W."/>
        </authorList>
    </citation>
    <scope>NUCLEOTIDE SEQUENCE [LARGE SCALE GENOMIC DNA]</scope>
    <source>
        <strain evidence="1 2">MCA 2952</strain>
    </source>
</reference>
<dbReference type="AlphaFoldDB" id="A0A0W0F1Q8"/>
<evidence type="ECO:0000313" key="2">
    <source>
        <dbReference type="Proteomes" id="UP000054988"/>
    </source>
</evidence>
<dbReference type="EMBL" id="LATX01002391">
    <property type="protein sequence ID" value="KTB30256.1"/>
    <property type="molecule type" value="Genomic_DNA"/>
</dbReference>
<comment type="caution">
    <text evidence="1">The sequence shown here is derived from an EMBL/GenBank/DDBJ whole genome shotgun (WGS) entry which is preliminary data.</text>
</comment>
<organism evidence="1 2">
    <name type="scientific">Moniliophthora roreri</name>
    <name type="common">Frosty pod rot fungus</name>
    <name type="synonym">Monilia roreri</name>
    <dbReference type="NCBI Taxonomy" id="221103"/>
    <lineage>
        <taxon>Eukaryota</taxon>
        <taxon>Fungi</taxon>
        <taxon>Dikarya</taxon>
        <taxon>Basidiomycota</taxon>
        <taxon>Agaricomycotina</taxon>
        <taxon>Agaricomycetes</taxon>
        <taxon>Agaricomycetidae</taxon>
        <taxon>Agaricales</taxon>
        <taxon>Marasmiineae</taxon>
        <taxon>Marasmiaceae</taxon>
        <taxon>Moniliophthora</taxon>
    </lineage>
</organism>
<protein>
    <submittedName>
        <fullName evidence="1">Uncharacterized protein</fullName>
    </submittedName>
</protein>
<evidence type="ECO:0000313" key="1">
    <source>
        <dbReference type="EMBL" id="KTB30256.1"/>
    </source>
</evidence>